<organism evidence="2">
    <name type="scientific">bioreactor metagenome</name>
    <dbReference type="NCBI Taxonomy" id="1076179"/>
    <lineage>
        <taxon>unclassified sequences</taxon>
        <taxon>metagenomes</taxon>
        <taxon>ecological metagenomes</taxon>
    </lineage>
</organism>
<dbReference type="SUPFAM" id="SSF47336">
    <property type="entry name" value="ACP-like"/>
    <property type="match status" value="1"/>
</dbReference>
<accession>A0A645G292</accession>
<feature type="domain" description="Carrier" evidence="1">
    <location>
        <begin position="1"/>
        <end position="73"/>
    </location>
</feature>
<comment type="caution">
    <text evidence="2">The sequence shown here is derived from an EMBL/GenBank/DDBJ whole genome shotgun (WGS) entry which is preliminary data.</text>
</comment>
<dbReference type="EMBL" id="VSSQ01067997">
    <property type="protein sequence ID" value="MPN20286.1"/>
    <property type="molecule type" value="Genomic_DNA"/>
</dbReference>
<evidence type="ECO:0000259" key="1">
    <source>
        <dbReference type="PROSITE" id="PS50075"/>
    </source>
</evidence>
<gene>
    <name evidence="2" type="ORF">SDC9_167664</name>
</gene>
<name>A0A645G292_9ZZZZ</name>
<sequence length="76" mass="8717">MEHLIKILKDIEPDIDYENCKDLIDGRRLDSLSIIALVGELEEEFDITIPTVEITPDNFNSVQSLWAMVTRLIEEG</sequence>
<evidence type="ECO:0000313" key="2">
    <source>
        <dbReference type="EMBL" id="MPN20286.1"/>
    </source>
</evidence>
<proteinExistence type="predicted"/>
<reference evidence="2" key="1">
    <citation type="submission" date="2019-08" db="EMBL/GenBank/DDBJ databases">
        <authorList>
            <person name="Kucharzyk K."/>
            <person name="Murdoch R.W."/>
            <person name="Higgins S."/>
            <person name="Loffler F."/>
        </authorList>
    </citation>
    <scope>NUCLEOTIDE SEQUENCE</scope>
</reference>
<dbReference type="Gene3D" id="1.10.1200.10">
    <property type="entry name" value="ACP-like"/>
    <property type="match status" value="1"/>
</dbReference>
<dbReference type="InterPro" id="IPR009081">
    <property type="entry name" value="PP-bd_ACP"/>
</dbReference>
<dbReference type="AlphaFoldDB" id="A0A645G292"/>
<dbReference type="Pfam" id="PF00550">
    <property type="entry name" value="PP-binding"/>
    <property type="match status" value="1"/>
</dbReference>
<dbReference type="InterPro" id="IPR036736">
    <property type="entry name" value="ACP-like_sf"/>
</dbReference>
<protein>
    <recommendedName>
        <fullName evidence="1">Carrier domain-containing protein</fullName>
    </recommendedName>
</protein>
<dbReference type="PROSITE" id="PS50075">
    <property type="entry name" value="CARRIER"/>
    <property type="match status" value="1"/>
</dbReference>